<evidence type="ECO:0000313" key="3">
    <source>
        <dbReference type="Proteomes" id="UP000255543"/>
    </source>
</evidence>
<dbReference type="InterPro" id="IPR042186">
    <property type="entry name" value="FimD_plug_dom"/>
</dbReference>
<dbReference type="Gene3D" id="2.60.40.2610">
    <property type="entry name" value="Outer membrane usher protein FimD, plug domain"/>
    <property type="match status" value="1"/>
</dbReference>
<dbReference type="EMBL" id="UGEB01000001">
    <property type="protein sequence ID" value="STL04383.1"/>
    <property type="molecule type" value="Genomic_DNA"/>
</dbReference>
<dbReference type="GO" id="GO:0009297">
    <property type="term" value="P:pilus assembly"/>
    <property type="evidence" value="ECO:0007669"/>
    <property type="project" value="InterPro"/>
</dbReference>
<dbReference type="PANTHER" id="PTHR30451">
    <property type="entry name" value="OUTER MEMBRANE USHER PROTEIN"/>
    <property type="match status" value="1"/>
</dbReference>
<dbReference type="InterPro" id="IPR000015">
    <property type="entry name" value="Fimb_usher"/>
</dbReference>
<proteinExistence type="predicted"/>
<reference evidence="2 3" key="1">
    <citation type="submission" date="2018-06" db="EMBL/GenBank/DDBJ databases">
        <authorList>
            <consortium name="Pathogen Informatics"/>
            <person name="Doyle S."/>
        </authorList>
    </citation>
    <scope>NUCLEOTIDE SEQUENCE [LARGE SCALE GENOMIC DNA]</scope>
    <source>
        <strain evidence="2 3">NCTC8179</strain>
    </source>
</reference>
<dbReference type="InterPro" id="IPR025949">
    <property type="entry name" value="PapC-like_C"/>
</dbReference>
<dbReference type="Pfam" id="PF00577">
    <property type="entry name" value="Usher"/>
    <property type="match status" value="1"/>
</dbReference>
<evidence type="ECO:0000313" key="2">
    <source>
        <dbReference type="EMBL" id="STL04383.1"/>
    </source>
</evidence>
<dbReference type="GO" id="GO:0009279">
    <property type="term" value="C:cell outer membrane"/>
    <property type="evidence" value="ECO:0007669"/>
    <property type="project" value="TreeGrafter"/>
</dbReference>
<dbReference type="Proteomes" id="UP000255543">
    <property type="component" value="Unassembled WGS sequence"/>
</dbReference>
<dbReference type="AlphaFoldDB" id="A0A377ADN6"/>
<dbReference type="PANTHER" id="PTHR30451:SF21">
    <property type="entry name" value="FIMBRIAL USHER DOMAIN-CONTAINING PROTEIN YDET-RELATED"/>
    <property type="match status" value="1"/>
</dbReference>
<name>A0A377ADN6_ECOLX</name>
<dbReference type="Pfam" id="PF13953">
    <property type="entry name" value="PapC_C"/>
    <property type="match status" value="1"/>
</dbReference>
<protein>
    <submittedName>
        <fullName evidence="2">Fimbrial usher family protein</fullName>
    </submittedName>
</protein>
<dbReference type="Gene3D" id="2.60.40.2070">
    <property type="match status" value="1"/>
</dbReference>
<sequence length="340" mass="37501">MNSINISQTIFDGVSLYASGSQQDYWGNNEKNRNISVGVSGQQWGIGYSLNYQYSRYTDQNNDRALYLNLSIPLERWLPRSRVSYQMTSQKDRPTQHEMRLDGSLLDDGRLSYSLEQSLDDDNNHNSSLNASYRSPYGTFSAGYSYGNDSSQYNYGVTGGVVIHPHGVTLSQYLGNAFALIDANGASGVRIQNYPGIATDPFGYAVVPYLTTYQENRLSVDTTQLPDNVDLEQTTQFVVPNRGAMVAARFNANIGYRVLVTVSDRNGKPLPFGALASNDETGQQSIVDEGGILYLSGISSKSQSWTVRWGNQADQQCQFAFSTPDSEPTTSVLQGTAQCH</sequence>
<gene>
    <name evidence="2" type="primary">fimD_3</name>
    <name evidence="2" type="ORF">NCTC8179_06131</name>
</gene>
<feature type="domain" description="PapC-like C-terminal" evidence="1">
    <location>
        <begin position="259"/>
        <end position="324"/>
    </location>
</feature>
<evidence type="ECO:0000259" key="1">
    <source>
        <dbReference type="Pfam" id="PF13953"/>
    </source>
</evidence>
<organism evidence="2 3">
    <name type="scientific">Escherichia coli</name>
    <dbReference type="NCBI Taxonomy" id="562"/>
    <lineage>
        <taxon>Bacteria</taxon>
        <taxon>Pseudomonadati</taxon>
        <taxon>Pseudomonadota</taxon>
        <taxon>Gammaproteobacteria</taxon>
        <taxon>Enterobacterales</taxon>
        <taxon>Enterobacteriaceae</taxon>
        <taxon>Escherichia</taxon>
    </lineage>
</organism>
<accession>A0A377ADN6</accession>
<dbReference type="FunFam" id="2.60.40.2610:FF:000001">
    <property type="entry name" value="Outer membrane fimbrial usher protein"/>
    <property type="match status" value="1"/>
</dbReference>
<dbReference type="GO" id="GO:0015473">
    <property type="term" value="F:fimbrial usher porin activity"/>
    <property type="evidence" value="ECO:0007669"/>
    <property type="project" value="InterPro"/>
</dbReference>
<dbReference type="InterPro" id="IPR043142">
    <property type="entry name" value="PapC-like_C_sf"/>
</dbReference>